<dbReference type="Proteomes" id="UP000660668">
    <property type="component" value="Unassembled WGS sequence"/>
</dbReference>
<dbReference type="EMBL" id="JADKPO010000001">
    <property type="protein sequence ID" value="MBF4766145.1"/>
    <property type="molecule type" value="Genomic_DNA"/>
</dbReference>
<feature type="non-terminal residue" evidence="2">
    <location>
        <position position="1"/>
    </location>
</feature>
<gene>
    <name evidence="2" type="ORF">ISU10_00005</name>
</gene>
<evidence type="ECO:0000313" key="3">
    <source>
        <dbReference type="Proteomes" id="UP000660668"/>
    </source>
</evidence>
<dbReference type="RefSeq" id="WP_228498991.1">
    <property type="nucleotide sequence ID" value="NZ_JADKPO010000001.1"/>
</dbReference>
<name>A0A930VJZ5_9ACTN</name>
<accession>A0A930VJZ5</accession>
<keyword evidence="3" id="KW-1185">Reference proteome</keyword>
<reference evidence="2" key="1">
    <citation type="submission" date="2020-11" db="EMBL/GenBank/DDBJ databases">
        <title>Nocardioides cynanchi sp. nov., isolated from soil of rhizosphere of Cynanchum wilfordii.</title>
        <authorList>
            <person name="Lee J.-S."/>
            <person name="Suh M.K."/>
            <person name="Kim J.-S."/>
        </authorList>
    </citation>
    <scope>NUCLEOTIDE SEQUENCE</scope>
    <source>
        <strain evidence="2">KCTC 19276</strain>
    </source>
</reference>
<comment type="caution">
    <text evidence="2">The sequence shown here is derived from an EMBL/GenBank/DDBJ whole genome shotgun (WGS) entry which is preliminary data.</text>
</comment>
<proteinExistence type="predicted"/>
<sequence length="81" mass="8885">GDEGNRRLHHRWNTMRARHKRHTVATIAIARELLVLVPGRARGVNPATLICFVDPDGGSSARSDPRCSHEQPTPTAGDARP</sequence>
<organism evidence="2 3">
    <name type="scientific">Nocardioides agariphilus</name>
    <dbReference type="NCBI Taxonomy" id="433664"/>
    <lineage>
        <taxon>Bacteria</taxon>
        <taxon>Bacillati</taxon>
        <taxon>Actinomycetota</taxon>
        <taxon>Actinomycetes</taxon>
        <taxon>Propionibacteriales</taxon>
        <taxon>Nocardioidaceae</taxon>
        <taxon>Nocardioides</taxon>
    </lineage>
</organism>
<dbReference type="AlphaFoldDB" id="A0A930VJZ5"/>
<evidence type="ECO:0000256" key="1">
    <source>
        <dbReference type="SAM" id="MobiDB-lite"/>
    </source>
</evidence>
<evidence type="ECO:0000313" key="2">
    <source>
        <dbReference type="EMBL" id="MBF4766145.1"/>
    </source>
</evidence>
<protein>
    <submittedName>
        <fullName evidence="2">Uncharacterized protein</fullName>
    </submittedName>
</protein>
<feature type="region of interest" description="Disordered" evidence="1">
    <location>
        <begin position="54"/>
        <end position="81"/>
    </location>
</feature>